<dbReference type="EMBL" id="JBHUME010000011">
    <property type="protein sequence ID" value="MFD2614395.1"/>
    <property type="molecule type" value="Genomic_DNA"/>
</dbReference>
<dbReference type="PROSITE" id="PS00670">
    <property type="entry name" value="D_2_HYDROXYACID_DH_2"/>
    <property type="match status" value="1"/>
</dbReference>
<comment type="caution">
    <text evidence="7">The sequence shown here is derived from an EMBL/GenBank/DDBJ whole genome shotgun (WGS) entry which is preliminary data.</text>
</comment>
<keyword evidence="3" id="KW-0520">NAD</keyword>
<evidence type="ECO:0000256" key="1">
    <source>
        <dbReference type="ARBA" id="ARBA00005854"/>
    </source>
</evidence>
<dbReference type="Pfam" id="PF02826">
    <property type="entry name" value="2-Hacid_dh_C"/>
    <property type="match status" value="1"/>
</dbReference>
<gene>
    <name evidence="7" type="ORF">ACFSUF_18445</name>
</gene>
<evidence type="ECO:0000313" key="8">
    <source>
        <dbReference type="Proteomes" id="UP001597541"/>
    </source>
</evidence>
<proteinExistence type="inferred from homology"/>
<dbReference type="InterPro" id="IPR036291">
    <property type="entry name" value="NAD(P)-bd_dom_sf"/>
</dbReference>
<dbReference type="InterPro" id="IPR006139">
    <property type="entry name" value="D-isomer_2_OHA_DH_cat_dom"/>
</dbReference>
<dbReference type="CDD" id="cd12162">
    <property type="entry name" value="2-Hacid_dh_4"/>
    <property type="match status" value="1"/>
</dbReference>
<name>A0ABW5PHV1_9BACL</name>
<dbReference type="SUPFAM" id="SSF52283">
    <property type="entry name" value="Formate/glycerate dehydrogenase catalytic domain-like"/>
    <property type="match status" value="1"/>
</dbReference>
<accession>A0ABW5PHV1</accession>
<dbReference type="PROSITE" id="PS00671">
    <property type="entry name" value="D_2_HYDROXYACID_DH_3"/>
    <property type="match status" value="1"/>
</dbReference>
<dbReference type="Gene3D" id="3.40.50.720">
    <property type="entry name" value="NAD(P)-binding Rossmann-like Domain"/>
    <property type="match status" value="2"/>
</dbReference>
<evidence type="ECO:0000256" key="3">
    <source>
        <dbReference type="ARBA" id="ARBA00023027"/>
    </source>
</evidence>
<dbReference type="Pfam" id="PF00389">
    <property type="entry name" value="2-Hacid_dh"/>
    <property type="match status" value="1"/>
</dbReference>
<dbReference type="InterPro" id="IPR029753">
    <property type="entry name" value="D-isomer_DH_CS"/>
</dbReference>
<reference evidence="8" key="1">
    <citation type="journal article" date="2019" name="Int. J. Syst. Evol. Microbiol.">
        <title>The Global Catalogue of Microorganisms (GCM) 10K type strain sequencing project: providing services to taxonomists for standard genome sequencing and annotation.</title>
        <authorList>
            <consortium name="The Broad Institute Genomics Platform"/>
            <consortium name="The Broad Institute Genome Sequencing Center for Infectious Disease"/>
            <person name="Wu L."/>
            <person name="Ma J."/>
        </authorList>
    </citation>
    <scope>NUCLEOTIDE SEQUENCE [LARGE SCALE GENOMIC DNA]</scope>
    <source>
        <strain evidence="8">KCTC 3950</strain>
    </source>
</reference>
<dbReference type="PANTHER" id="PTHR43761:SF1">
    <property type="entry name" value="D-ISOMER SPECIFIC 2-HYDROXYACID DEHYDROGENASE CATALYTIC DOMAIN-CONTAINING PROTEIN-RELATED"/>
    <property type="match status" value="1"/>
</dbReference>
<dbReference type="Proteomes" id="UP001597541">
    <property type="component" value="Unassembled WGS sequence"/>
</dbReference>
<evidence type="ECO:0000256" key="4">
    <source>
        <dbReference type="RuleBase" id="RU003719"/>
    </source>
</evidence>
<evidence type="ECO:0000259" key="5">
    <source>
        <dbReference type="Pfam" id="PF00389"/>
    </source>
</evidence>
<organism evidence="7 8">
    <name type="scientific">Paenibacillus gansuensis</name>
    <dbReference type="NCBI Taxonomy" id="306542"/>
    <lineage>
        <taxon>Bacteria</taxon>
        <taxon>Bacillati</taxon>
        <taxon>Bacillota</taxon>
        <taxon>Bacilli</taxon>
        <taxon>Bacillales</taxon>
        <taxon>Paenibacillaceae</taxon>
        <taxon>Paenibacillus</taxon>
    </lineage>
</organism>
<comment type="similarity">
    <text evidence="1 4">Belongs to the D-isomer specific 2-hydroxyacid dehydrogenase family.</text>
</comment>
<keyword evidence="8" id="KW-1185">Reference proteome</keyword>
<feature type="domain" description="D-isomer specific 2-hydroxyacid dehydrogenase NAD-binding" evidence="6">
    <location>
        <begin position="107"/>
        <end position="287"/>
    </location>
</feature>
<dbReference type="SUPFAM" id="SSF51735">
    <property type="entry name" value="NAD(P)-binding Rossmann-fold domains"/>
    <property type="match status" value="1"/>
</dbReference>
<protein>
    <submittedName>
        <fullName evidence="7">D-2-hydroxyacid dehydrogenase</fullName>
    </submittedName>
</protein>
<dbReference type="RefSeq" id="WP_377605191.1">
    <property type="nucleotide sequence ID" value="NZ_JBHUME010000011.1"/>
</dbReference>
<sequence length="318" mass="34350">MKIIVLDGYTLNPGDLSWAGMEALGKLDVYEHTAPEQIVERAAGYEIVITNKTPITRETIDALPDMKYIGLLATGYNVVDVDYARQKGIPVTNIPDYGTHSVAQMVFALLLELTNHVREHADAVRGGAWSRSRDFCFWNQPLTELAGKTMGIIGYGRIGQQVGVIAEAFGMNVLAGSFRPGRGAEQNGVRRVDIKTLLSESDVVSLHCPLMPETQGMLNRETLALMKPSAILINTSRGPLIVDEDLADALNRGIIAGAGLDVLAVEPPPIDNPLLSARNCIVTPHIAWATKEARSRLMDIATANVSAFLNGAPVNVVN</sequence>
<dbReference type="PANTHER" id="PTHR43761">
    <property type="entry name" value="D-ISOMER SPECIFIC 2-HYDROXYACID DEHYDROGENASE FAMILY PROTEIN (AFU_ORTHOLOGUE AFUA_1G13630)"/>
    <property type="match status" value="1"/>
</dbReference>
<dbReference type="InterPro" id="IPR006140">
    <property type="entry name" value="D-isomer_DH_NAD-bd"/>
</dbReference>
<evidence type="ECO:0000313" key="7">
    <source>
        <dbReference type="EMBL" id="MFD2614395.1"/>
    </source>
</evidence>
<dbReference type="InterPro" id="IPR050418">
    <property type="entry name" value="D-iso_2-hydroxyacid_DH_PdxB"/>
</dbReference>
<keyword evidence="2 4" id="KW-0560">Oxidoreductase</keyword>
<evidence type="ECO:0000256" key="2">
    <source>
        <dbReference type="ARBA" id="ARBA00023002"/>
    </source>
</evidence>
<feature type="domain" description="D-isomer specific 2-hydroxyacid dehydrogenase catalytic" evidence="5">
    <location>
        <begin position="24"/>
        <end position="318"/>
    </location>
</feature>
<evidence type="ECO:0000259" key="6">
    <source>
        <dbReference type="Pfam" id="PF02826"/>
    </source>
</evidence>